<sequence>VRRSQNKLEKTAKEIADDNGNDIVSWHTCDIREEDRVKQVMGEILQQRPIAGLVNNAGGQFPSPLADISKKARTSA</sequence>
<protein>
    <recommendedName>
        <fullName evidence="3">Ketoreductase (KR) domain-containing protein</fullName>
    </recommendedName>
</protein>
<dbReference type="Gene3D" id="3.40.50.720">
    <property type="entry name" value="NAD(P)-binding Rossmann-like Domain"/>
    <property type="match status" value="1"/>
</dbReference>
<dbReference type="Pfam" id="PF00106">
    <property type="entry name" value="adh_short"/>
    <property type="match status" value="1"/>
</dbReference>
<proteinExistence type="predicted"/>
<dbReference type="EMBL" id="KQ241702">
    <property type="protein sequence ID" value="KNC85448.1"/>
    <property type="molecule type" value="Genomic_DNA"/>
</dbReference>
<gene>
    <name evidence="1" type="ORF">SARC_02398</name>
</gene>
<dbReference type="AlphaFoldDB" id="A0A0L0GAZ9"/>
<feature type="non-terminal residue" evidence="1">
    <location>
        <position position="1"/>
    </location>
</feature>
<evidence type="ECO:0000313" key="2">
    <source>
        <dbReference type="Proteomes" id="UP000054560"/>
    </source>
</evidence>
<dbReference type="RefSeq" id="XP_014159350.1">
    <property type="nucleotide sequence ID" value="XM_014303875.1"/>
</dbReference>
<dbReference type="InterPro" id="IPR002347">
    <property type="entry name" value="SDR_fam"/>
</dbReference>
<evidence type="ECO:0000313" key="1">
    <source>
        <dbReference type="EMBL" id="KNC85448.1"/>
    </source>
</evidence>
<name>A0A0L0GAZ9_9EUKA</name>
<reference evidence="1 2" key="1">
    <citation type="submission" date="2011-02" db="EMBL/GenBank/DDBJ databases">
        <title>The Genome Sequence of Sphaeroforma arctica JP610.</title>
        <authorList>
            <consortium name="The Broad Institute Genome Sequencing Platform"/>
            <person name="Russ C."/>
            <person name="Cuomo C."/>
            <person name="Young S.K."/>
            <person name="Zeng Q."/>
            <person name="Gargeya S."/>
            <person name="Alvarado L."/>
            <person name="Berlin A."/>
            <person name="Chapman S.B."/>
            <person name="Chen Z."/>
            <person name="Freedman E."/>
            <person name="Gellesch M."/>
            <person name="Goldberg J."/>
            <person name="Griggs A."/>
            <person name="Gujja S."/>
            <person name="Heilman E."/>
            <person name="Heiman D."/>
            <person name="Howarth C."/>
            <person name="Mehta T."/>
            <person name="Neiman D."/>
            <person name="Pearson M."/>
            <person name="Roberts A."/>
            <person name="Saif S."/>
            <person name="Shea T."/>
            <person name="Shenoy N."/>
            <person name="Sisk P."/>
            <person name="Stolte C."/>
            <person name="Sykes S."/>
            <person name="White J."/>
            <person name="Yandava C."/>
            <person name="Burger G."/>
            <person name="Gray M.W."/>
            <person name="Holland P.W.H."/>
            <person name="King N."/>
            <person name="Lang F.B.F."/>
            <person name="Roger A.J."/>
            <person name="Ruiz-Trillo I."/>
            <person name="Haas B."/>
            <person name="Nusbaum C."/>
            <person name="Birren B."/>
        </authorList>
    </citation>
    <scope>NUCLEOTIDE SEQUENCE [LARGE SCALE GENOMIC DNA]</scope>
    <source>
        <strain evidence="1 2">JP610</strain>
    </source>
</reference>
<dbReference type="GeneID" id="25902902"/>
<dbReference type="OrthoDB" id="1669814at2759"/>
<keyword evidence="2" id="KW-1185">Reference proteome</keyword>
<accession>A0A0L0GAZ9</accession>
<organism evidence="1 2">
    <name type="scientific">Sphaeroforma arctica JP610</name>
    <dbReference type="NCBI Taxonomy" id="667725"/>
    <lineage>
        <taxon>Eukaryota</taxon>
        <taxon>Ichthyosporea</taxon>
        <taxon>Ichthyophonida</taxon>
        <taxon>Sphaeroforma</taxon>
    </lineage>
</organism>
<dbReference type="Proteomes" id="UP000054560">
    <property type="component" value="Unassembled WGS sequence"/>
</dbReference>
<dbReference type="SUPFAM" id="SSF51735">
    <property type="entry name" value="NAD(P)-binding Rossmann-fold domains"/>
    <property type="match status" value="1"/>
</dbReference>
<dbReference type="InterPro" id="IPR036291">
    <property type="entry name" value="NAD(P)-bd_dom_sf"/>
</dbReference>
<evidence type="ECO:0008006" key="3">
    <source>
        <dbReference type="Google" id="ProtNLM"/>
    </source>
</evidence>